<evidence type="ECO:0000256" key="3">
    <source>
        <dbReference type="ARBA" id="ARBA00022448"/>
    </source>
</evidence>
<dbReference type="NCBIfam" id="TIGR00917">
    <property type="entry name" value="2A060601"/>
    <property type="match status" value="1"/>
</dbReference>
<dbReference type="GO" id="GO:0005886">
    <property type="term" value="C:plasma membrane"/>
    <property type="evidence" value="ECO:0007669"/>
    <property type="project" value="TreeGrafter"/>
</dbReference>
<keyword evidence="4" id="KW-0153">Cholesterol metabolism</keyword>
<dbReference type="SUPFAM" id="SSF82866">
    <property type="entry name" value="Multidrug efflux transporter AcrB transmembrane domain"/>
    <property type="match status" value="2"/>
</dbReference>
<evidence type="ECO:0000256" key="5">
    <source>
        <dbReference type="ARBA" id="ARBA00022692"/>
    </source>
</evidence>
<reference evidence="19" key="1">
    <citation type="submission" date="2016-01" db="EMBL/GenBank/DDBJ databases">
        <title>Reference transcriptome for the parasite Schistocephalus solidus: insights into the molecular evolution of parasitism.</title>
        <authorList>
            <person name="Hebert F.O."/>
            <person name="Grambauer S."/>
            <person name="Barber I."/>
            <person name="Landry C.R."/>
            <person name="Aubin-Horth N."/>
        </authorList>
    </citation>
    <scope>NUCLEOTIDE SEQUENCE</scope>
</reference>
<evidence type="ECO:0000256" key="12">
    <source>
        <dbReference type="ARBA" id="ARBA00023166"/>
    </source>
</evidence>
<evidence type="ECO:0000256" key="4">
    <source>
        <dbReference type="ARBA" id="ARBA00022548"/>
    </source>
</evidence>
<sequence length="1415" mass="155514">MPMRLADLVLACLLPLAFCDQCIWYGMCPSPDSESTYCAMNVSATPLKNESDGMLQTLLELCPDYASPDSSTESAPVCCNAAQVRAFSEGIQSASVLLGRCPACFANFRRLFCKMTCDPYQSAFLQTLAVTKTDAVTSVRYMLTTRFAEGFFNNCMSVQFGGMPAINTICEDVECTPSKLLAALGRSVQNGGQAPFSINFTMTDESVPPSFTPMDAPVYTCDKAVPPSGIDSGGPACSCSDCEAACSYPTPPKPVEPYTILGFPLSWFVMFLVFVVLLTIFTVSEIFKACNAARRRRQQDQLTVNSEVLISTPPNSPSSLGFHARLGPAVEVMLSKAFSRLGRGIARHPVATLILSLIVVASLCCGLTMFTVTTAPIDLWSDPNSRARQEKDYFDTHFAPFYRIEQLIIRPVNESPVVHRNTTFGPAFRKDFLDKVLELQLLLMNVTVISEKLNRPVSLRDICFRPLLPDITECAVTSPLEYFQHDQTFFNEQNGSATYLDHISFCGKSPLSITGSPLNYSASCLGSSGLPQMPNVIFGGFKENFTNASAVVITFLVNNSVDLNSELVNMALDWEKVYLQTIQSWIVNNSKQLVVSYQAERSAEDEIERQSNADVRTVLISYLVMFAYVSVFLGVYHNCQTIPVDLKATLGLGGVLVVLASVAASIGIWSYAGVPATLIIIEVIPFLVLAVGVDNIFILVQDYQMDEAASTLDKAIISSRNRPTSEDLPTHVDYDLRSEVEARIARTLGRVGPSMLLCSASESVAFFCGSMTSMPAVRVFALYAGVALVINFLLQLFAFTALLTLDSRRSALRKWDICCCFKLNSESPTQTDESNDRAPLIEPIGGSTSLEGDVYAQEGHTDSRCPVAPCKLSGEGSNGPWLYRFVAGVLAPCILGRFIRPLLLIILFAWICFCIAIIPTNLKIGLDQRLAMPLGSYELDYFDAVAKYLAVGPPVYFVVTHGHPYNTLDGQNNVCNSVKCSNSSLLAQINFASKFPEYYYVTSPATSWVDDFFDWTDAPLTYQCCRVYSNDSTTFCPPSDTVGNCTSCPVSDRRPSPENFTQYLPFFLRQNPDHACPKGGKAAYSTAVELLSPVQNSSSKVLVGANYFMTYHTVLRDPQDYIVAIRRARELAENITQSWNDLRHNRTASTVIRRNIVFPYSVFYVFYEQYLNIVSETAQQLCACITAIAVITWLLLGLDFAATLIILFGVSCIDLSLLALMALWDIGLNAVSLVNLVVCTGIAVEFCAHIVRAYTVSLRPTRMERARESLAEMGSSILRGITLTKLGGIVVLAFSKSRLFEIFYFRMYLGIVVFGALIGLVFLPVLLSYIGPSLNQAVLQEKLRRFRQLALSHAVNEEVFTRLEEDDGNGSPVCSGQLTPVLESMQHSGSNENYLSGDATFQSTGCGSNRLPTAR</sequence>
<dbReference type="InterPro" id="IPR053958">
    <property type="entry name" value="HMGCR/SNAP/NPC1-like_SSD"/>
</dbReference>
<protein>
    <recommendedName>
        <fullName evidence="18">SSD domain-containing protein</fullName>
    </recommendedName>
</protein>
<organism evidence="19">
    <name type="scientific">Schistocephalus solidus</name>
    <name type="common">Tapeworm</name>
    <dbReference type="NCBI Taxonomy" id="70667"/>
    <lineage>
        <taxon>Eukaryota</taxon>
        <taxon>Metazoa</taxon>
        <taxon>Spiralia</taxon>
        <taxon>Lophotrochozoa</taxon>
        <taxon>Platyhelminthes</taxon>
        <taxon>Cestoda</taxon>
        <taxon>Eucestoda</taxon>
        <taxon>Diphyllobothriidea</taxon>
        <taxon>Diphyllobothriidae</taxon>
        <taxon>Schistocephalus</taxon>
    </lineage>
</organism>
<keyword evidence="7 16" id="KW-1133">Transmembrane helix</keyword>
<gene>
    <name evidence="19" type="ORF">TR167553</name>
</gene>
<dbReference type="InterPro" id="IPR004765">
    <property type="entry name" value="NPC1-like"/>
</dbReference>
<evidence type="ECO:0000256" key="13">
    <source>
        <dbReference type="ARBA" id="ARBA00023180"/>
    </source>
</evidence>
<keyword evidence="8" id="KW-0445">Lipid transport</keyword>
<dbReference type="Pfam" id="PF22314">
    <property type="entry name" value="NPC1_MLD"/>
    <property type="match status" value="1"/>
</dbReference>
<feature type="transmembrane region" description="Helical" evidence="16">
    <location>
        <begin position="1230"/>
        <end position="1255"/>
    </location>
</feature>
<feature type="transmembrane region" description="Helical" evidence="16">
    <location>
        <begin position="1276"/>
        <end position="1295"/>
    </location>
</feature>
<feature type="chain" id="PRO_5007051217" description="SSD domain-containing protein" evidence="17">
    <location>
        <begin position="20"/>
        <end position="1415"/>
    </location>
</feature>
<dbReference type="FunFam" id="1.20.1640.10:FF:000008">
    <property type="entry name" value="NPC intracellular cholesterol transporter 1"/>
    <property type="match status" value="1"/>
</dbReference>
<dbReference type="GO" id="GO:0015485">
    <property type="term" value="F:cholesterol binding"/>
    <property type="evidence" value="ECO:0007669"/>
    <property type="project" value="TreeGrafter"/>
</dbReference>
<feature type="transmembrane region" description="Helical" evidence="16">
    <location>
        <begin position="1203"/>
        <end position="1224"/>
    </location>
</feature>
<evidence type="ECO:0000256" key="16">
    <source>
        <dbReference type="SAM" id="Phobius"/>
    </source>
</evidence>
<evidence type="ECO:0000256" key="2">
    <source>
        <dbReference type="ARBA" id="ARBA00005585"/>
    </source>
</evidence>
<dbReference type="PANTHER" id="PTHR45727:SF2">
    <property type="entry name" value="NPC INTRACELLULAR CHOLESTEROL TRANSPORTER 1"/>
    <property type="match status" value="1"/>
</dbReference>
<accession>A0A0X3PN78</accession>
<dbReference type="InterPro" id="IPR032190">
    <property type="entry name" value="NPC1_N"/>
</dbReference>
<keyword evidence="5 16" id="KW-0812">Transmembrane</keyword>
<feature type="transmembrane region" description="Helical" evidence="16">
    <location>
        <begin position="905"/>
        <end position="922"/>
    </location>
</feature>
<dbReference type="GO" id="GO:0012505">
    <property type="term" value="C:endomembrane system"/>
    <property type="evidence" value="ECO:0007669"/>
    <property type="project" value="UniProtKB-SubCell"/>
</dbReference>
<feature type="transmembrane region" description="Helical" evidence="16">
    <location>
        <begin position="350"/>
        <end position="372"/>
    </location>
</feature>
<keyword evidence="3" id="KW-0813">Transport</keyword>
<dbReference type="GO" id="GO:0030299">
    <property type="term" value="P:intestinal cholesterol absorption"/>
    <property type="evidence" value="ECO:0007669"/>
    <property type="project" value="TreeGrafter"/>
</dbReference>
<feature type="transmembrane region" description="Helical" evidence="16">
    <location>
        <begin position="780"/>
        <end position="805"/>
    </location>
</feature>
<feature type="domain" description="SSD" evidence="18">
    <location>
        <begin position="614"/>
        <end position="805"/>
    </location>
</feature>
<dbReference type="Pfam" id="PF16414">
    <property type="entry name" value="NPC1_N"/>
    <property type="match status" value="1"/>
</dbReference>
<feature type="transmembrane region" description="Helical" evidence="16">
    <location>
        <begin position="678"/>
        <end position="700"/>
    </location>
</feature>
<keyword evidence="11" id="KW-1015">Disulfide bond</keyword>
<keyword evidence="6 17" id="KW-0732">Signal</keyword>
<feature type="transmembrane region" description="Helical" evidence="16">
    <location>
        <begin position="1307"/>
        <end position="1330"/>
    </location>
</feature>
<evidence type="ECO:0000256" key="17">
    <source>
        <dbReference type="SAM" id="SignalP"/>
    </source>
</evidence>
<evidence type="ECO:0000256" key="1">
    <source>
        <dbReference type="ARBA" id="ARBA00004127"/>
    </source>
</evidence>
<feature type="transmembrane region" description="Helical" evidence="16">
    <location>
        <begin position="1177"/>
        <end position="1196"/>
    </location>
</feature>
<dbReference type="EMBL" id="GEEE01010021">
    <property type="protein sequence ID" value="JAP53204.1"/>
    <property type="molecule type" value="Transcribed_RNA"/>
</dbReference>
<proteinExistence type="inferred from homology"/>
<keyword evidence="9" id="KW-0443">Lipid metabolism</keyword>
<evidence type="ECO:0000259" key="18">
    <source>
        <dbReference type="PROSITE" id="PS50156"/>
    </source>
</evidence>
<dbReference type="GO" id="GO:0015918">
    <property type="term" value="P:sterol transport"/>
    <property type="evidence" value="ECO:0007669"/>
    <property type="project" value="TreeGrafter"/>
</dbReference>
<evidence type="ECO:0000313" key="19">
    <source>
        <dbReference type="EMBL" id="JAP53204.1"/>
    </source>
</evidence>
<dbReference type="PANTHER" id="PTHR45727">
    <property type="entry name" value="NPC INTRACELLULAR CHOLESTEROL TRANSPORTER 1"/>
    <property type="match status" value="1"/>
</dbReference>
<dbReference type="InterPro" id="IPR000731">
    <property type="entry name" value="SSD"/>
</dbReference>
<evidence type="ECO:0000256" key="8">
    <source>
        <dbReference type="ARBA" id="ARBA00023055"/>
    </source>
</evidence>
<dbReference type="InterPro" id="IPR053956">
    <property type="entry name" value="NPC1_MLD"/>
</dbReference>
<evidence type="ECO:0000256" key="7">
    <source>
        <dbReference type="ARBA" id="ARBA00022989"/>
    </source>
</evidence>
<evidence type="ECO:0000256" key="10">
    <source>
        <dbReference type="ARBA" id="ARBA00023136"/>
    </source>
</evidence>
<keyword evidence="13" id="KW-0325">Glycoprotein</keyword>
<feature type="transmembrane region" description="Helical" evidence="16">
    <location>
        <begin position="265"/>
        <end position="287"/>
    </location>
</feature>
<evidence type="ECO:0000256" key="14">
    <source>
        <dbReference type="ARBA" id="ARBA00023221"/>
    </source>
</evidence>
<evidence type="ECO:0000256" key="11">
    <source>
        <dbReference type="ARBA" id="ARBA00023157"/>
    </source>
</evidence>
<evidence type="ECO:0000256" key="9">
    <source>
        <dbReference type="ARBA" id="ARBA00023098"/>
    </source>
</evidence>
<comment type="subcellular location">
    <subcellularLocation>
        <location evidence="1">Endomembrane system</location>
        <topology evidence="1">Multi-pass membrane protein</topology>
    </subcellularLocation>
</comment>
<feature type="transmembrane region" description="Helical" evidence="16">
    <location>
        <begin position="648"/>
        <end position="672"/>
    </location>
</feature>
<feature type="signal peptide" evidence="17">
    <location>
        <begin position="1"/>
        <end position="19"/>
    </location>
</feature>
<dbReference type="PROSITE" id="PS50156">
    <property type="entry name" value="SSD"/>
    <property type="match status" value="1"/>
</dbReference>
<comment type="similarity">
    <text evidence="2">Belongs to the patched family.</text>
</comment>
<dbReference type="Pfam" id="PF12349">
    <property type="entry name" value="Sterol-sensing"/>
    <property type="match status" value="2"/>
</dbReference>
<comment type="catalytic activity">
    <reaction evidence="15">
        <text>cholesterol(in) = cholesterol(out)</text>
        <dbReference type="Rhea" id="RHEA:39747"/>
        <dbReference type="ChEBI" id="CHEBI:16113"/>
    </reaction>
</comment>
<dbReference type="GO" id="GO:0008203">
    <property type="term" value="P:cholesterol metabolic process"/>
    <property type="evidence" value="ECO:0007669"/>
    <property type="project" value="UniProtKB-KW"/>
</dbReference>
<feature type="transmembrane region" description="Helical" evidence="16">
    <location>
        <begin position="619"/>
        <end position="636"/>
    </location>
</feature>
<evidence type="ECO:0000256" key="6">
    <source>
        <dbReference type="ARBA" id="ARBA00022729"/>
    </source>
</evidence>
<keyword evidence="10 16" id="KW-0472">Membrane</keyword>
<name>A0A0X3PN78_SCHSO</name>
<dbReference type="Gene3D" id="1.20.1640.10">
    <property type="entry name" value="Multidrug efflux transporter AcrB transmembrane domain"/>
    <property type="match status" value="2"/>
</dbReference>
<dbReference type="GO" id="GO:0005319">
    <property type="term" value="F:lipid transporter activity"/>
    <property type="evidence" value="ECO:0007669"/>
    <property type="project" value="InterPro"/>
</dbReference>
<keyword evidence="12" id="KW-1207">Sterol metabolism</keyword>
<dbReference type="GO" id="GO:0042632">
    <property type="term" value="P:cholesterol homeostasis"/>
    <property type="evidence" value="ECO:0007669"/>
    <property type="project" value="TreeGrafter"/>
</dbReference>
<keyword evidence="14" id="KW-0753">Steroid metabolism</keyword>
<evidence type="ECO:0000256" key="15">
    <source>
        <dbReference type="ARBA" id="ARBA00034049"/>
    </source>
</evidence>